<evidence type="ECO:0000256" key="2">
    <source>
        <dbReference type="SAM" id="SignalP"/>
    </source>
</evidence>
<feature type="signal peptide" evidence="2">
    <location>
        <begin position="1"/>
        <end position="27"/>
    </location>
</feature>
<evidence type="ECO:0000313" key="4">
    <source>
        <dbReference type="Proteomes" id="UP000642819"/>
    </source>
</evidence>
<feature type="chain" id="PRO_5047007310" description="Secreted protein" evidence="2">
    <location>
        <begin position="28"/>
        <end position="390"/>
    </location>
</feature>
<dbReference type="EMBL" id="BMXK01000005">
    <property type="protein sequence ID" value="GHD05598.1"/>
    <property type="molecule type" value="Genomic_DNA"/>
</dbReference>
<dbReference type="InterPro" id="IPR051200">
    <property type="entry name" value="Host-pathogen_enzymatic-act"/>
</dbReference>
<keyword evidence="4" id="KW-1185">Reference proteome</keyword>
<accession>A0ABQ3GIM8</accession>
<name>A0ABQ3GIM8_9MICC</name>
<dbReference type="InterPro" id="IPR018391">
    <property type="entry name" value="PQQ_b-propeller_rpt"/>
</dbReference>
<feature type="region of interest" description="Disordered" evidence="1">
    <location>
        <begin position="177"/>
        <end position="199"/>
    </location>
</feature>
<dbReference type="PROSITE" id="PS51257">
    <property type="entry name" value="PROKAR_LIPOPROTEIN"/>
    <property type="match status" value="1"/>
</dbReference>
<reference evidence="4" key="1">
    <citation type="journal article" date="2019" name="Int. J. Syst. Evol. Microbiol.">
        <title>The Global Catalogue of Microorganisms (GCM) 10K type strain sequencing project: providing services to taxonomists for standard genome sequencing and annotation.</title>
        <authorList>
            <consortium name="The Broad Institute Genomics Platform"/>
            <consortium name="The Broad Institute Genome Sequencing Center for Infectious Disease"/>
            <person name="Wu L."/>
            <person name="Ma J."/>
        </authorList>
    </citation>
    <scope>NUCLEOTIDE SEQUENCE [LARGE SCALE GENOMIC DNA]</scope>
    <source>
        <strain evidence="4">KCTC 19466</strain>
    </source>
</reference>
<gene>
    <name evidence="3" type="ORF">GCM10008096_14730</name>
</gene>
<sequence length="390" mass="40668">MKRTITRGAASAAVVAVALTASGCAGATGADSSDSPSATGRLAVAYEGGIAVLDPATLEVVDQFDSEEFTRLNSAGDGRNVMVTMSEGFQVLDTSTPELTDLVFDAVTPGHVVPHGSTTALYDDGTGDTTIYDTEALDSTSGELPETRGVPAEAAHHGVSVQLTDGTLLTTIGDEESRSGARALDPEGEELARSEDCPSIHGEGTAADEVVVFGCEDGALLYHDGAFEKLDADEEYGRMGNAYVSATSPIVVGDYKDDPDAEGYLLDQVVLIDTAGHTYEKVELPDGIEYTYRDVIRGPGENAYILSTDGAIHVLDPDTGEITDAIDVIDPWEGPGEWQEPHPTLVGTGDTAYVTEPAKNTVHAVDLTTGEVTASVELEAAPNEIAVASE</sequence>
<evidence type="ECO:0000313" key="3">
    <source>
        <dbReference type="EMBL" id="GHD05598.1"/>
    </source>
</evidence>
<comment type="caution">
    <text evidence="3">The sequence shown here is derived from an EMBL/GenBank/DDBJ whole genome shotgun (WGS) entry which is preliminary data.</text>
</comment>
<proteinExistence type="predicted"/>
<organism evidence="3 4">
    <name type="scientific">Zhihengliuella salsuginis</name>
    <dbReference type="NCBI Taxonomy" id="578222"/>
    <lineage>
        <taxon>Bacteria</taxon>
        <taxon>Bacillati</taxon>
        <taxon>Actinomycetota</taxon>
        <taxon>Actinomycetes</taxon>
        <taxon>Micrococcales</taxon>
        <taxon>Micrococcaceae</taxon>
        <taxon>Zhihengliuella</taxon>
    </lineage>
</organism>
<dbReference type="RefSeq" id="WP_189349483.1">
    <property type="nucleotide sequence ID" value="NZ_BMXK01000005.1"/>
</dbReference>
<protein>
    <recommendedName>
        <fullName evidence="5">Secreted protein</fullName>
    </recommendedName>
</protein>
<keyword evidence="2" id="KW-0732">Signal</keyword>
<dbReference type="Gene3D" id="2.130.10.10">
    <property type="entry name" value="YVTN repeat-like/Quinoprotein amine dehydrogenase"/>
    <property type="match status" value="1"/>
</dbReference>
<dbReference type="Proteomes" id="UP000642819">
    <property type="component" value="Unassembled WGS sequence"/>
</dbReference>
<evidence type="ECO:0000256" key="1">
    <source>
        <dbReference type="SAM" id="MobiDB-lite"/>
    </source>
</evidence>
<dbReference type="PANTHER" id="PTHR47197:SF3">
    <property type="entry name" value="DIHYDRO-HEME D1 DEHYDROGENASE"/>
    <property type="match status" value="1"/>
</dbReference>
<dbReference type="InterPro" id="IPR047697">
    <property type="entry name" value="AztD-like"/>
</dbReference>
<dbReference type="SUPFAM" id="SSF50969">
    <property type="entry name" value="YVTN repeat-like/Quinoprotein amine dehydrogenase"/>
    <property type="match status" value="1"/>
</dbReference>
<dbReference type="InterPro" id="IPR011044">
    <property type="entry name" value="Quino_amine_DH_bsu"/>
</dbReference>
<dbReference type="InterPro" id="IPR015943">
    <property type="entry name" value="WD40/YVTN_repeat-like_dom_sf"/>
</dbReference>
<dbReference type="SMART" id="SM00564">
    <property type="entry name" value="PQQ"/>
    <property type="match status" value="2"/>
</dbReference>
<evidence type="ECO:0008006" key="5">
    <source>
        <dbReference type="Google" id="ProtNLM"/>
    </source>
</evidence>
<dbReference type="PANTHER" id="PTHR47197">
    <property type="entry name" value="PROTEIN NIRF"/>
    <property type="match status" value="1"/>
</dbReference>
<dbReference type="NCBIfam" id="NF038015">
    <property type="entry name" value="AztD"/>
    <property type="match status" value="1"/>
</dbReference>